<dbReference type="EMBL" id="MU128915">
    <property type="protein sequence ID" value="KAF9519951.1"/>
    <property type="molecule type" value="Genomic_DNA"/>
</dbReference>
<evidence type="ECO:0000313" key="4">
    <source>
        <dbReference type="Proteomes" id="UP000886523"/>
    </source>
</evidence>
<reference evidence="3" key="1">
    <citation type="journal article" date="2020" name="Nat. Commun.">
        <title>Large-scale genome sequencing of mycorrhizal fungi provides insights into the early evolution of symbiotic traits.</title>
        <authorList>
            <person name="Miyauchi S."/>
            <person name="Kiss E."/>
            <person name="Kuo A."/>
            <person name="Drula E."/>
            <person name="Kohler A."/>
            <person name="Sanchez-Garcia M."/>
            <person name="Morin E."/>
            <person name="Andreopoulos B."/>
            <person name="Barry K.W."/>
            <person name="Bonito G."/>
            <person name="Buee M."/>
            <person name="Carver A."/>
            <person name="Chen C."/>
            <person name="Cichocki N."/>
            <person name="Clum A."/>
            <person name="Culley D."/>
            <person name="Crous P.W."/>
            <person name="Fauchery L."/>
            <person name="Girlanda M."/>
            <person name="Hayes R.D."/>
            <person name="Keri Z."/>
            <person name="LaButti K."/>
            <person name="Lipzen A."/>
            <person name="Lombard V."/>
            <person name="Magnuson J."/>
            <person name="Maillard F."/>
            <person name="Murat C."/>
            <person name="Nolan M."/>
            <person name="Ohm R.A."/>
            <person name="Pangilinan J."/>
            <person name="Pereira M.F."/>
            <person name="Perotto S."/>
            <person name="Peter M."/>
            <person name="Pfister S."/>
            <person name="Riley R."/>
            <person name="Sitrit Y."/>
            <person name="Stielow J.B."/>
            <person name="Szollosi G."/>
            <person name="Zifcakova L."/>
            <person name="Stursova M."/>
            <person name="Spatafora J.W."/>
            <person name="Tedersoo L."/>
            <person name="Vaario L.M."/>
            <person name="Yamada A."/>
            <person name="Yan M."/>
            <person name="Wang P."/>
            <person name="Xu J."/>
            <person name="Bruns T."/>
            <person name="Baldrian P."/>
            <person name="Vilgalys R."/>
            <person name="Dunand C."/>
            <person name="Henrissat B."/>
            <person name="Grigoriev I.V."/>
            <person name="Hibbett D."/>
            <person name="Nagy L.G."/>
            <person name="Martin F.M."/>
        </authorList>
    </citation>
    <scope>NUCLEOTIDE SEQUENCE</scope>
    <source>
        <strain evidence="3">UP504</strain>
    </source>
</reference>
<feature type="chain" id="PRO_5040203379" evidence="2">
    <location>
        <begin position="29"/>
        <end position="141"/>
    </location>
</feature>
<feature type="compositionally biased region" description="Basic and acidic residues" evidence="1">
    <location>
        <begin position="58"/>
        <end position="70"/>
    </location>
</feature>
<evidence type="ECO:0000313" key="3">
    <source>
        <dbReference type="EMBL" id="KAF9519951.1"/>
    </source>
</evidence>
<feature type="compositionally biased region" description="Polar residues" evidence="1">
    <location>
        <begin position="104"/>
        <end position="133"/>
    </location>
</feature>
<feature type="signal peptide" evidence="2">
    <location>
        <begin position="1"/>
        <end position="28"/>
    </location>
</feature>
<comment type="caution">
    <text evidence="3">The sequence shown here is derived from an EMBL/GenBank/DDBJ whole genome shotgun (WGS) entry which is preliminary data.</text>
</comment>
<gene>
    <name evidence="3" type="ORF">BS47DRAFT_1357952</name>
</gene>
<sequence length="141" mass="15114">MTKRAIHLGTFGFQQLLVLSLLLSSHLCDHNRQPPGKASNQPHTHHCGCVVTRLKPGPRHDNNPRNDEGPTSKSPNGNASNEDAPNNNVPNGNAPNSNVPNGNTPKGNVLNGNTPNKDATTPHQMRASGTTHLPWQVYGTV</sequence>
<evidence type="ECO:0000256" key="1">
    <source>
        <dbReference type="SAM" id="MobiDB-lite"/>
    </source>
</evidence>
<dbReference type="Proteomes" id="UP000886523">
    <property type="component" value="Unassembled WGS sequence"/>
</dbReference>
<feature type="compositionally biased region" description="Low complexity" evidence="1">
    <location>
        <begin position="84"/>
        <end position="103"/>
    </location>
</feature>
<feature type="region of interest" description="Disordered" evidence="1">
    <location>
        <begin position="33"/>
        <end position="141"/>
    </location>
</feature>
<keyword evidence="2" id="KW-0732">Signal</keyword>
<evidence type="ECO:0000256" key="2">
    <source>
        <dbReference type="SAM" id="SignalP"/>
    </source>
</evidence>
<feature type="compositionally biased region" description="Polar residues" evidence="1">
    <location>
        <begin position="71"/>
        <end position="83"/>
    </location>
</feature>
<proteinExistence type="predicted"/>
<name>A0A9P6DYX8_9AGAM</name>
<accession>A0A9P6DYX8</accession>
<keyword evidence="4" id="KW-1185">Reference proteome</keyword>
<dbReference type="AlphaFoldDB" id="A0A9P6DYX8"/>
<protein>
    <submittedName>
        <fullName evidence="3">Uncharacterized protein</fullName>
    </submittedName>
</protein>
<organism evidence="3 4">
    <name type="scientific">Hydnum rufescens UP504</name>
    <dbReference type="NCBI Taxonomy" id="1448309"/>
    <lineage>
        <taxon>Eukaryota</taxon>
        <taxon>Fungi</taxon>
        <taxon>Dikarya</taxon>
        <taxon>Basidiomycota</taxon>
        <taxon>Agaricomycotina</taxon>
        <taxon>Agaricomycetes</taxon>
        <taxon>Cantharellales</taxon>
        <taxon>Hydnaceae</taxon>
        <taxon>Hydnum</taxon>
    </lineage>
</organism>